<name>A0ABX4C3F4_9FLAO</name>
<feature type="transmembrane region" description="Helical" evidence="1">
    <location>
        <begin position="6"/>
        <end position="24"/>
    </location>
</feature>
<keyword evidence="1" id="KW-1133">Transmembrane helix</keyword>
<protein>
    <recommendedName>
        <fullName evidence="4">DUF4234 domain-containing protein</fullName>
    </recommendedName>
</protein>
<comment type="caution">
    <text evidence="2">The sequence shown here is derived from an EMBL/GenBank/DDBJ whole genome shotgun (WGS) entry which is preliminary data.</text>
</comment>
<gene>
    <name evidence="2" type="ORF">B0A73_11815</name>
</gene>
<sequence length="147" mass="17769">MVTISLIASLVGFAFIWYVTLIYPPAHRILRDKKTYNLFLYFSILTPILAIIAYNDSMLQNRKETSFLSIYLLIFLIMYKYFDNYILKQNNRNIYFKKKYNSVWVDKESNEVTTIEEWFQFSLTILPLLFCYILKYIILDVIIKNYF</sequence>
<keyword evidence="3" id="KW-1185">Reference proteome</keyword>
<evidence type="ECO:0000313" key="2">
    <source>
        <dbReference type="EMBL" id="OXA86995.1"/>
    </source>
</evidence>
<feature type="transmembrane region" description="Helical" evidence="1">
    <location>
        <begin position="118"/>
        <end position="138"/>
    </location>
</feature>
<evidence type="ECO:0000313" key="3">
    <source>
        <dbReference type="Proteomes" id="UP000198302"/>
    </source>
</evidence>
<dbReference type="Proteomes" id="UP000198302">
    <property type="component" value="Unassembled WGS sequence"/>
</dbReference>
<proteinExistence type="predicted"/>
<organism evidence="2 3">
    <name type="scientific">Flavobacterium hibernum</name>
    <dbReference type="NCBI Taxonomy" id="37752"/>
    <lineage>
        <taxon>Bacteria</taxon>
        <taxon>Pseudomonadati</taxon>
        <taxon>Bacteroidota</taxon>
        <taxon>Flavobacteriia</taxon>
        <taxon>Flavobacteriales</taxon>
        <taxon>Flavobacteriaceae</taxon>
        <taxon>Flavobacterium</taxon>
    </lineage>
</organism>
<keyword evidence="1" id="KW-0812">Transmembrane</keyword>
<feature type="transmembrane region" description="Helical" evidence="1">
    <location>
        <begin position="66"/>
        <end position="82"/>
    </location>
</feature>
<evidence type="ECO:0008006" key="4">
    <source>
        <dbReference type="Google" id="ProtNLM"/>
    </source>
</evidence>
<dbReference type="EMBL" id="MUGX01000013">
    <property type="protein sequence ID" value="OXA86995.1"/>
    <property type="molecule type" value="Genomic_DNA"/>
</dbReference>
<accession>A0ABX4C3F4</accession>
<reference evidence="2 3" key="1">
    <citation type="submission" date="2016-11" db="EMBL/GenBank/DDBJ databases">
        <title>Whole genomes of Flavobacteriaceae.</title>
        <authorList>
            <person name="Stine C."/>
            <person name="Li C."/>
            <person name="Tadesse D."/>
        </authorList>
    </citation>
    <scope>NUCLEOTIDE SEQUENCE [LARGE SCALE GENOMIC DNA]</scope>
    <source>
        <strain evidence="2 3">ATCC 51468</strain>
    </source>
</reference>
<feature type="transmembrane region" description="Helical" evidence="1">
    <location>
        <begin position="36"/>
        <end position="54"/>
    </location>
</feature>
<evidence type="ECO:0000256" key="1">
    <source>
        <dbReference type="SAM" id="Phobius"/>
    </source>
</evidence>
<keyword evidence="1" id="KW-0472">Membrane</keyword>